<evidence type="ECO:0000313" key="3">
    <source>
        <dbReference type="EMBL" id="TEU50357.1"/>
    </source>
</evidence>
<accession>A0AAX2RQB9</accession>
<dbReference type="EMBL" id="SNSQ01000010">
    <property type="protein sequence ID" value="TEU50357.1"/>
    <property type="molecule type" value="Genomic_DNA"/>
</dbReference>
<proteinExistence type="predicted"/>
<comment type="caution">
    <text evidence="3">The sequence shown here is derived from an EMBL/GenBank/DDBJ whole genome shotgun (WGS) entry which is preliminary data.</text>
</comment>
<dbReference type="InterPro" id="IPR000157">
    <property type="entry name" value="TIR_dom"/>
</dbReference>
<sequence>MAAKKTPAAKTQSRKPAPARSSTHRFEPAKLDSLFVVLDAIAWLDTPGTTQVAQFAGIDPRTAGKLLKNACQIGLADVVGSGYALVLPYPYKGAKDQKEAVVKEALVRLPLLTGVRQFLRLGDKTDAALRKAATIAGISPFVASDLNPLLEWAQTLGALQPNILAEDLVDAATEKKEQRHQQEKDRRIAFLSHSSVDKPFIRQLAGDLTANGVDVWLDEQRIRVGDSIPEKLAQGLAGSDFFLIAMSEHSSGSAWVQKELNNALVNEVQRRKVHILPLRLDDTPMPPIIADKKYADFSKSYKAGLEDLLTAMKGDV</sequence>
<dbReference type="SUPFAM" id="SSF52200">
    <property type="entry name" value="Toll/Interleukin receptor TIR domain"/>
    <property type="match status" value="1"/>
</dbReference>
<dbReference type="InterPro" id="IPR035897">
    <property type="entry name" value="Toll_tir_struct_dom_sf"/>
</dbReference>
<reference evidence="3 4" key="1">
    <citation type="submission" date="2019-03" db="EMBL/GenBank/DDBJ databases">
        <title>Burkholderia cepacia outbreak.</title>
        <authorList>
            <person name="Farzana R."/>
            <person name="Walsh T.R."/>
        </authorList>
    </citation>
    <scope>NUCLEOTIDE SEQUENCE [LARGE SCALE GENOMIC DNA]</scope>
    <source>
        <strain evidence="4">d13</strain>
    </source>
</reference>
<dbReference type="AlphaFoldDB" id="A0AAX2RQB9"/>
<evidence type="ECO:0000256" key="1">
    <source>
        <dbReference type="SAM" id="MobiDB-lite"/>
    </source>
</evidence>
<dbReference type="Gene3D" id="3.40.50.10140">
    <property type="entry name" value="Toll/interleukin-1 receptor homology (TIR) domain"/>
    <property type="match status" value="1"/>
</dbReference>
<evidence type="ECO:0000313" key="4">
    <source>
        <dbReference type="Proteomes" id="UP000298234"/>
    </source>
</evidence>
<protein>
    <submittedName>
        <fullName evidence="3">Toll/interleukin-1 receptor domain-containing protein</fullName>
    </submittedName>
</protein>
<feature type="region of interest" description="Disordered" evidence="1">
    <location>
        <begin position="1"/>
        <end position="24"/>
    </location>
</feature>
<dbReference type="Pfam" id="PF13676">
    <property type="entry name" value="TIR_2"/>
    <property type="match status" value="1"/>
</dbReference>
<dbReference type="Proteomes" id="UP000298234">
    <property type="component" value="Unassembled WGS sequence"/>
</dbReference>
<evidence type="ECO:0000259" key="2">
    <source>
        <dbReference type="PROSITE" id="PS50104"/>
    </source>
</evidence>
<name>A0AAX2RQB9_BURCE</name>
<feature type="domain" description="TIR" evidence="2">
    <location>
        <begin position="185"/>
        <end position="312"/>
    </location>
</feature>
<gene>
    <name evidence="3" type="ORF">E3D37_10875</name>
</gene>
<dbReference type="GO" id="GO:0007165">
    <property type="term" value="P:signal transduction"/>
    <property type="evidence" value="ECO:0007669"/>
    <property type="project" value="InterPro"/>
</dbReference>
<dbReference type="RefSeq" id="WP_134256330.1">
    <property type="nucleotide sequence ID" value="NZ_SNSF01000088.1"/>
</dbReference>
<keyword evidence="3" id="KW-0675">Receptor</keyword>
<organism evidence="3 4">
    <name type="scientific">Burkholderia cepacia</name>
    <name type="common">Pseudomonas cepacia</name>
    <dbReference type="NCBI Taxonomy" id="292"/>
    <lineage>
        <taxon>Bacteria</taxon>
        <taxon>Pseudomonadati</taxon>
        <taxon>Pseudomonadota</taxon>
        <taxon>Betaproteobacteria</taxon>
        <taxon>Burkholderiales</taxon>
        <taxon>Burkholderiaceae</taxon>
        <taxon>Burkholderia</taxon>
        <taxon>Burkholderia cepacia complex</taxon>
    </lineage>
</organism>
<dbReference type="PROSITE" id="PS50104">
    <property type="entry name" value="TIR"/>
    <property type="match status" value="1"/>
</dbReference>